<accession>A0A5J5EHX9</accession>
<evidence type="ECO:0000256" key="1">
    <source>
        <dbReference type="SAM" id="Phobius"/>
    </source>
</evidence>
<protein>
    <submittedName>
        <fullName evidence="2">Uncharacterized protein</fullName>
    </submittedName>
</protein>
<proteinExistence type="predicted"/>
<dbReference type="EMBL" id="VXIS01000273">
    <property type="protein sequence ID" value="KAA8895312.1"/>
    <property type="molecule type" value="Genomic_DNA"/>
</dbReference>
<feature type="transmembrane region" description="Helical" evidence="1">
    <location>
        <begin position="181"/>
        <end position="201"/>
    </location>
</feature>
<keyword evidence="1" id="KW-0812">Transmembrane</keyword>
<dbReference type="OrthoDB" id="5428968at2759"/>
<evidence type="ECO:0000313" key="2">
    <source>
        <dbReference type="EMBL" id="KAA8895312.1"/>
    </source>
</evidence>
<keyword evidence="3" id="KW-1185">Reference proteome</keyword>
<dbReference type="AlphaFoldDB" id="A0A5J5EHX9"/>
<dbReference type="InParanoid" id="A0A5J5EHX9"/>
<gene>
    <name evidence="2" type="ORF">FN846DRAFT_343419</name>
</gene>
<keyword evidence="1" id="KW-0472">Membrane</keyword>
<keyword evidence="1" id="KW-1133">Transmembrane helix</keyword>
<organism evidence="2 3">
    <name type="scientific">Sphaerosporella brunnea</name>
    <dbReference type="NCBI Taxonomy" id="1250544"/>
    <lineage>
        <taxon>Eukaryota</taxon>
        <taxon>Fungi</taxon>
        <taxon>Dikarya</taxon>
        <taxon>Ascomycota</taxon>
        <taxon>Pezizomycotina</taxon>
        <taxon>Pezizomycetes</taxon>
        <taxon>Pezizales</taxon>
        <taxon>Pyronemataceae</taxon>
        <taxon>Sphaerosporella</taxon>
    </lineage>
</organism>
<dbReference type="Proteomes" id="UP000326924">
    <property type="component" value="Unassembled WGS sequence"/>
</dbReference>
<comment type="caution">
    <text evidence="2">The sequence shown here is derived from an EMBL/GenBank/DDBJ whole genome shotgun (WGS) entry which is preliminary data.</text>
</comment>
<evidence type="ECO:0000313" key="3">
    <source>
        <dbReference type="Proteomes" id="UP000326924"/>
    </source>
</evidence>
<sequence length="278" mass="29228">MAGPGQRAHSSTPRACARSQSMLAPHRGIIALSHIQSQSSSAPACEFYKNAGPLPAARSPHAHAMSLPSPAEQCAASRAPVYCDNRAFPSDRVTCCQSALACAQIVDALKGVGTVTCDGSVYCFSQWSVASGYCVQAKDGYVAATYPAATSSATLSTTTAAAGNGNAVGPSSAKGNSAVKIAVPVVVVVVALLTAGAWLWWWRRRRPEKLPEEQLEKAQEHYVPELHQNFTVELPTPTAELEASYPHKSSLEVVVAAAGARDSGEALRNELPGRRRSS</sequence>
<name>A0A5J5EHX9_9PEZI</name>
<reference evidence="2 3" key="1">
    <citation type="submission" date="2019-09" db="EMBL/GenBank/DDBJ databases">
        <title>Draft genome of the ectomycorrhizal ascomycete Sphaerosporella brunnea.</title>
        <authorList>
            <consortium name="DOE Joint Genome Institute"/>
            <person name="Benucci G.M."/>
            <person name="Marozzi G."/>
            <person name="Antonielli L."/>
            <person name="Sanchez S."/>
            <person name="Marco P."/>
            <person name="Wang X."/>
            <person name="Falini L.B."/>
            <person name="Barry K."/>
            <person name="Haridas S."/>
            <person name="Lipzen A."/>
            <person name="Labutti K."/>
            <person name="Grigoriev I.V."/>
            <person name="Murat C."/>
            <person name="Martin F."/>
            <person name="Albertini E."/>
            <person name="Donnini D."/>
            <person name="Bonito G."/>
        </authorList>
    </citation>
    <scope>NUCLEOTIDE SEQUENCE [LARGE SCALE GENOMIC DNA]</scope>
    <source>
        <strain evidence="2 3">Sb_GMNB300</strain>
    </source>
</reference>